<reference evidence="2 3" key="1">
    <citation type="journal article" date="2013" name="PLoS Genet.">
        <title>Distinctive expansion of potential virulence genes in the genome of the oomycete fish pathogen Saprolegnia parasitica.</title>
        <authorList>
            <person name="Jiang R.H."/>
            <person name="de Bruijn I."/>
            <person name="Haas B.J."/>
            <person name="Belmonte R."/>
            <person name="Lobach L."/>
            <person name="Christie J."/>
            <person name="van den Ackerveken G."/>
            <person name="Bottin A."/>
            <person name="Bulone V."/>
            <person name="Diaz-Moreno S.M."/>
            <person name="Dumas B."/>
            <person name="Fan L."/>
            <person name="Gaulin E."/>
            <person name="Govers F."/>
            <person name="Grenville-Briggs L.J."/>
            <person name="Horner N.R."/>
            <person name="Levin J.Z."/>
            <person name="Mammella M."/>
            <person name="Meijer H.J."/>
            <person name="Morris P."/>
            <person name="Nusbaum C."/>
            <person name="Oome S."/>
            <person name="Phillips A.J."/>
            <person name="van Rooyen D."/>
            <person name="Rzeszutek E."/>
            <person name="Saraiva M."/>
            <person name="Secombes C.J."/>
            <person name="Seidl M.F."/>
            <person name="Snel B."/>
            <person name="Stassen J.H."/>
            <person name="Sykes S."/>
            <person name="Tripathy S."/>
            <person name="van den Berg H."/>
            <person name="Vega-Arreguin J.C."/>
            <person name="Wawra S."/>
            <person name="Young S.K."/>
            <person name="Zeng Q."/>
            <person name="Dieguez-Uribeondo J."/>
            <person name="Russ C."/>
            <person name="Tyler B.M."/>
            <person name="van West P."/>
        </authorList>
    </citation>
    <scope>NUCLEOTIDE SEQUENCE [LARGE SCALE GENOMIC DNA]</scope>
    <source>
        <strain evidence="2 3">CBS 223.65</strain>
    </source>
</reference>
<feature type="compositionally biased region" description="Basic and acidic residues" evidence="1">
    <location>
        <begin position="42"/>
        <end position="54"/>
    </location>
</feature>
<name>A0A067CWM8_SAPPC</name>
<evidence type="ECO:0000256" key="1">
    <source>
        <dbReference type="SAM" id="MobiDB-lite"/>
    </source>
</evidence>
<evidence type="ECO:0000313" key="2">
    <source>
        <dbReference type="EMBL" id="KDO33650.1"/>
    </source>
</evidence>
<keyword evidence="3" id="KW-1185">Reference proteome</keyword>
<dbReference type="AlphaFoldDB" id="A0A067CWM8"/>
<gene>
    <name evidence="2" type="ORF">SPRG_19266</name>
</gene>
<proteinExistence type="predicted"/>
<dbReference type="EMBL" id="KK583192">
    <property type="protein sequence ID" value="KDO33650.1"/>
    <property type="molecule type" value="Genomic_DNA"/>
</dbReference>
<dbReference type="Proteomes" id="UP000030745">
    <property type="component" value="Unassembled WGS sequence"/>
</dbReference>
<organism evidence="2 3">
    <name type="scientific">Saprolegnia parasitica (strain CBS 223.65)</name>
    <dbReference type="NCBI Taxonomy" id="695850"/>
    <lineage>
        <taxon>Eukaryota</taxon>
        <taxon>Sar</taxon>
        <taxon>Stramenopiles</taxon>
        <taxon>Oomycota</taxon>
        <taxon>Saprolegniomycetes</taxon>
        <taxon>Saprolegniales</taxon>
        <taxon>Saprolegniaceae</taxon>
        <taxon>Saprolegnia</taxon>
    </lineage>
</organism>
<dbReference type="VEuPathDB" id="FungiDB:SPRG_19266"/>
<evidence type="ECO:0000313" key="3">
    <source>
        <dbReference type="Proteomes" id="UP000030745"/>
    </source>
</evidence>
<dbReference type="KEGG" id="spar:SPRG_19266"/>
<accession>A0A067CWM8</accession>
<dbReference type="GeneID" id="24140684"/>
<feature type="region of interest" description="Disordered" evidence="1">
    <location>
        <begin position="35"/>
        <end position="86"/>
    </location>
</feature>
<sequence>MNAMVRLGYRRVGGEPAAFEHVVAREAAERVRVQEPYEELDGGGRELGGEEPPRKGARLSRRREVLGKGRKARAVGQVGPERKRADEKTIQDDADRPHVGLAPVVATVAFLQHLGRHVVGRSDHRLEPAARRRLRWPRRRLVEEKWARCKLRREAKVGDLEHVVVAQKQVLGFQVAVHDAELVAVVDAGNELRKVHLGVELGHANALGLDAIKELATARELEDKEDRAFRRLDVLEDVVELQDVRVAHVANAAVDRIASEAVHEGDFAVNGLSALEKGRKFLWQSREHPRLALVEHRIGLGFHLERVVVEMRVERPQLCAHFEVELLNALLVLDARNELVLVRVQEPPNMLLLDVHARHWHRWRRCRRLVHEPSMDYIAAGERERRKELEADRVENLDRDVALLLRLKGFIDDASDATAEVVAEAQLLLMASVDGLAIVRGHHGRRQPALAQRQDLLALLHDGNRMRRCWGA</sequence>
<dbReference type="RefSeq" id="XP_012195683.1">
    <property type="nucleotide sequence ID" value="XM_012340293.1"/>
</dbReference>
<protein>
    <submittedName>
        <fullName evidence="2">Uncharacterized protein</fullName>
    </submittedName>
</protein>